<proteinExistence type="predicted"/>
<sequence>MKCELVQLQVASAGDFVVLTLAAFDNSDAPVTLPELACLSGIGWVPEHSGIARDGMEVRIPLTAPVVARVAA</sequence>
<dbReference type="AlphaFoldDB" id="A0A6J7IKS2"/>
<organism evidence="1">
    <name type="scientific">freshwater metagenome</name>
    <dbReference type="NCBI Taxonomy" id="449393"/>
    <lineage>
        <taxon>unclassified sequences</taxon>
        <taxon>metagenomes</taxon>
        <taxon>ecological metagenomes</taxon>
    </lineage>
</organism>
<reference evidence="1" key="1">
    <citation type="submission" date="2020-05" db="EMBL/GenBank/DDBJ databases">
        <authorList>
            <person name="Chiriac C."/>
            <person name="Salcher M."/>
            <person name="Ghai R."/>
            <person name="Kavagutti S V."/>
        </authorList>
    </citation>
    <scope>NUCLEOTIDE SEQUENCE</scope>
</reference>
<gene>
    <name evidence="1" type="ORF">UFOPK3543_02702</name>
</gene>
<name>A0A6J7IKS2_9ZZZZ</name>
<protein>
    <submittedName>
        <fullName evidence="1">Unannotated protein</fullName>
    </submittedName>
</protein>
<evidence type="ECO:0000313" key="1">
    <source>
        <dbReference type="EMBL" id="CAB4931828.1"/>
    </source>
</evidence>
<dbReference type="EMBL" id="CAFBMH010000146">
    <property type="protein sequence ID" value="CAB4931828.1"/>
    <property type="molecule type" value="Genomic_DNA"/>
</dbReference>
<accession>A0A6J7IKS2</accession>